<dbReference type="InterPro" id="IPR036280">
    <property type="entry name" value="Multihaem_cyt_sf"/>
</dbReference>
<dbReference type="SUPFAM" id="SSF46626">
    <property type="entry name" value="Cytochrome c"/>
    <property type="match status" value="4"/>
</dbReference>
<feature type="domain" description="Cytochrome c" evidence="5">
    <location>
        <begin position="557"/>
        <end position="659"/>
    </location>
</feature>
<dbReference type="InterPro" id="IPR009056">
    <property type="entry name" value="Cyt_c-like_dom"/>
</dbReference>
<evidence type="ECO:0000259" key="6">
    <source>
        <dbReference type="PROSITE" id="PS51820"/>
    </source>
</evidence>
<dbReference type="PANTHER" id="PTHR33751">
    <property type="entry name" value="CBB3-TYPE CYTOCHROME C OXIDASE SUBUNIT FIXP"/>
    <property type="match status" value="1"/>
</dbReference>
<dbReference type="RefSeq" id="WP_346187637.1">
    <property type="nucleotide sequence ID" value="NZ_BAABRL010000002.1"/>
</dbReference>
<feature type="domain" description="Cytochrome c" evidence="5">
    <location>
        <begin position="171"/>
        <end position="254"/>
    </location>
</feature>
<dbReference type="InterPro" id="IPR036909">
    <property type="entry name" value="Cyt_c-like_dom_sf"/>
</dbReference>
<keyword evidence="8" id="KW-1185">Reference proteome</keyword>
<dbReference type="Gene3D" id="1.10.760.10">
    <property type="entry name" value="Cytochrome c-like domain"/>
    <property type="match status" value="5"/>
</dbReference>
<dbReference type="Pfam" id="PF07691">
    <property type="entry name" value="PA14"/>
    <property type="match status" value="1"/>
</dbReference>
<evidence type="ECO:0008006" key="9">
    <source>
        <dbReference type="Google" id="ProtNLM"/>
    </source>
</evidence>
<feature type="domain" description="PA14" evidence="6">
    <location>
        <begin position="25"/>
        <end position="158"/>
    </location>
</feature>
<keyword evidence="2 4" id="KW-0479">Metal-binding</keyword>
<dbReference type="Pfam" id="PF00034">
    <property type="entry name" value="Cytochrom_C"/>
    <property type="match status" value="2"/>
</dbReference>
<organism evidence="7 8">
    <name type="scientific">Rubritalea halochordaticola</name>
    <dbReference type="NCBI Taxonomy" id="714537"/>
    <lineage>
        <taxon>Bacteria</taxon>
        <taxon>Pseudomonadati</taxon>
        <taxon>Verrucomicrobiota</taxon>
        <taxon>Verrucomicrobiia</taxon>
        <taxon>Verrucomicrobiales</taxon>
        <taxon>Rubritaleaceae</taxon>
        <taxon>Rubritalea</taxon>
    </lineage>
</organism>
<comment type="caution">
    <text evidence="7">The sequence shown here is derived from an EMBL/GenBank/DDBJ whole genome shotgun (WGS) entry which is preliminary data.</text>
</comment>
<dbReference type="PANTHER" id="PTHR33751:SF1">
    <property type="entry name" value="CBB3-TYPE CYTOCHROME C OXIDASE SUBUNIT FIXP"/>
    <property type="match status" value="1"/>
</dbReference>
<name>A0ABP9V0X7_9BACT</name>
<protein>
    <recommendedName>
        <fullName evidence="9">C-type cytochrome</fullName>
    </recommendedName>
</protein>
<dbReference type="PROSITE" id="PS51820">
    <property type="entry name" value="PA14"/>
    <property type="match status" value="1"/>
</dbReference>
<reference evidence="7 8" key="1">
    <citation type="submission" date="2024-02" db="EMBL/GenBank/DDBJ databases">
        <title>Rubritalea halochordaticola NBRC 107102.</title>
        <authorList>
            <person name="Ichikawa N."/>
            <person name="Katano-Makiyama Y."/>
            <person name="Hidaka K."/>
        </authorList>
    </citation>
    <scope>NUCLEOTIDE SEQUENCE [LARGE SCALE GENOMIC DNA]</scope>
    <source>
        <strain evidence="7 8">NBRC 107102</strain>
    </source>
</reference>
<evidence type="ECO:0000313" key="7">
    <source>
        <dbReference type="EMBL" id="GAA5494736.1"/>
    </source>
</evidence>
<sequence>MKNSIYPIALSLVLGGQAIAQDAADGASGLKLTMQQGAASDVRVSRQAALTVQRGESVSALLPAGQYAAVWEGHLKIDKRSRVYFSFEGNGSAELFVDGESVLKEEGKFGGDETKRLRLSSGEVPVKIIYKSGAEGAGSFRLMWRGRDFAKEPVPHALLGYNTNEKLAQSQLVRMGRGLFAEMKCAACHDGGKGMPEASEMGPSLAGVGSRLDEHWMAEWVLDPSTLRQHARMPKVVESKEEAAHVAAYLATLKADGSAQLPEGDAAAGGRVFHQLGCISCHQTEQGQDLAKWGDGKPIELFNAGRKYQPGALAAFLKEPGKHHASTRMPDFNLSDKEASDLAAFVRGLDKLEKKQAGSADLAKGKELVKAAHCASCHDGLPQEAAAKTSFTALADLAKNGVKGCLTDEGKGPKYQLTDTEKKALAAFMQSEQAVRSLINNNRAEYAYRQFENLNCAACHTKDGGAARLGNVHALSAAYAAGDHKQGGHGTAPPDLTFVGEKLRTDWMEKLFKGELEYRTRPWLKQRMPEYHSRAKDLAEGLAAQYGVMQETTEVPAKDEPGKTLFGMQGGFGCAACHGAAEAKPVAVFEAPGVNLLYAGQRLRTDYYHRWMKDPRRIDPLTIMPKYFVEENTTTLAQPLDGDGQKQMEAILQWMKSLDQ</sequence>
<evidence type="ECO:0000256" key="3">
    <source>
        <dbReference type="ARBA" id="ARBA00023004"/>
    </source>
</evidence>
<evidence type="ECO:0000256" key="2">
    <source>
        <dbReference type="ARBA" id="ARBA00022723"/>
    </source>
</evidence>
<keyword evidence="3 4" id="KW-0408">Iron</keyword>
<feature type="domain" description="Cytochrome c" evidence="5">
    <location>
        <begin position="360"/>
        <end position="551"/>
    </location>
</feature>
<dbReference type="SUPFAM" id="SSF48695">
    <property type="entry name" value="Multiheme cytochromes"/>
    <property type="match status" value="1"/>
</dbReference>
<dbReference type="InterPro" id="IPR037524">
    <property type="entry name" value="PA14/GLEYA"/>
</dbReference>
<dbReference type="EMBL" id="BAABRL010000002">
    <property type="protein sequence ID" value="GAA5494736.1"/>
    <property type="molecule type" value="Genomic_DNA"/>
</dbReference>
<dbReference type="SMART" id="SM00758">
    <property type="entry name" value="PA14"/>
    <property type="match status" value="1"/>
</dbReference>
<feature type="domain" description="Cytochrome c" evidence="5">
    <location>
        <begin position="264"/>
        <end position="350"/>
    </location>
</feature>
<evidence type="ECO:0000256" key="4">
    <source>
        <dbReference type="PROSITE-ProRule" id="PRU00433"/>
    </source>
</evidence>
<dbReference type="InterPro" id="IPR011658">
    <property type="entry name" value="PA14_dom"/>
</dbReference>
<dbReference type="PROSITE" id="PS51007">
    <property type="entry name" value="CYTC"/>
    <property type="match status" value="4"/>
</dbReference>
<accession>A0ABP9V0X7</accession>
<gene>
    <name evidence="7" type="ORF">Rhal01_00900</name>
</gene>
<keyword evidence="1 4" id="KW-0349">Heme</keyword>
<dbReference type="Proteomes" id="UP001424741">
    <property type="component" value="Unassembled WGS sequence"/>
</dbReference>
<evidence type="ECO:0000313" key="8">
    <source>
        <dbReference type="Proteomes" id="UP001424741"/>
    </source>
</evidence>
<proteinExistence type="predicted"/>
<evidence type="ECO:0000256" key="1">
    <source>
        <dbReference type="ARBA" id="ARBA00022617"/>
    </source>
</evidence>
<dbReference type="SUPFAM" id="SSF56988">
    <property type="entry name" value="Anthrax protective antigen"/>
    <property type="match status" value="1"/>
</dbReference>
<dbReference type="Pfam" id="PF13442">
    <property type="entry name" value="Cytochrome_CBB3"/>
    <property type="match status" value="1"/>
</dbReference>
<dbReference type="InterPro" id="IPR050597">
    <property type="entry name" value="Cytochrome_c_Oxidase_Subunit"/>
</dbReference>
<evidence type="ECO:0000259" key="5">
    <source>
        <dbReference type="PROSITE" id="PS51007"/>
    </source>
</evidence>